<dbReference type="Pfam" id="PF00483">
    <property type="entry name" value="NTP_transferase"/>
    <property type="match status" value="1"/>
</dbReference>
<dbReference type="RefSeq" id="WP_128767360.1">
    <property type="nucleotide sequence ID" value="NZ_RXOC01000001.1"/>
</dbReference>
<dbReference type="InterPro" id="IPR054566">
    <property type="entry name" value="ManC/GMP-like_b-helix"/>
</dbReference>
<dbReference type="PANTHER" id="PTHR46390">
    <property type="entry name" value="MANNOSE-1-PHOSPHATE GUANYLYLTRANSFERASE"/>
    <property type="match status" value="1"/>
</dbReference>
<dbReference type="InterPro" id="IPR049577">
    <property type="entry name" value="GMPP_N"/>
</dbReference>
<keyword evidence="3 10" id="KW-0808">Transferase</keyword>
<evidence type="ECO:0000256" key="6">
    <source>
        <dbReference type="ARBA" id="ARBA00023134"/>
    </source>
</evidence>
<dbReference type="EC" id="2.7.7.13" evidence="2"/>
<dbReference type="GO" id="GO:0005525">
    <property type="term" value="F:GTP binding"/>
    <property type="evidence" value="ECO:0007669"/>
    <property type="project" value="UniProtKB-KW"/>
</dbReference>
<name>A0A4Q0MGT9_9SPHI</name>
<dbReference type="SUPFAM" id="SSF159283">
    <property type="entry name" value="Guanosine diphospho-D-mannose pyrophosphorylase/mannose-6-phosphate isomerase linker domain"/>
    <property type="match status" value="1"/>
</dbReference>
<evidence type="ECO:0000313" key="11">
    <source>
        <dbReference type="Proteomes" id="UP000290848"/>
    </source>
</evidence>
<dbReference type="InterPro" id="IPR029044">
    <property type="entry name" value="Nucleotide-diphossugar_trans"/>
</dbReference>
<dbReference type="Pfam" id="PF22640">
    <property type="entry name" value="ManC_GMP_beta-helix"/>
    <property type="match status" value="1"/>
</dbReference>
<evidence type="ECO:0000256" key="4">
    <source>
        <dbReference type="ARBA" id="ARBA00022695"/>
    </source>
</evidence>
<dbReference type="PANTHER" id="PTHR46390:SF1">
    <property type="entry name" value="MANNOSE-1-PHOSPHATE GUANYLYLTRANSFERASE"/>
    <property type="match status" value="1"/>
</dbReference>
<protein>
    <recommendedName>
        <fullName evidence="2">mannose-1-phosphate guanylyltransferase</fullName>
        <ecNumber evidence="2">2.7.7.13</ecNumber>
    </recommendedName>
</protein>
<keyword evidence="5" id="KW-0547">Nucleotide-binding</keyword>
<dbReference type="GO" id="GO:0004475">
    <property type="term" value="F:mannose-1-phosphate guanylyltransferase (GTP) activity"/>
    <property type="evidence" value="ECO:0007669"/>
    <property type="project" value="UniProtKB-EC"/>
</dbReference>
<comment type="catalytic activity">
    <reaction evidence="7">
        <text>alpha-D-mannose 1-phosphate + GTP + H(+) = GDP-alpha-D-mannose + diphosphate</text>
        <dbReference type="Rhea" id="RHEA:15229"/>
        <dbReference type="ChEBI" id="CHEBI:15378"/>
        <dbReference type="ChEBI" id="CHEBI:33019"/>
        <dbReference type="ChEBI" id="CHEBI:37565"/>
        <dbReference type="ChEBI" id="CHEBI:57527"/>
        <dbReference type="ChEBI" id="CHEBI:58409"/>
        <dbReference type="EC" id="2.7.7.13"/>
    </reaction>
</comment>
<dbReference type="Proteomes" id="UP000290848">
    <property type="component" value="Unassembled WGS sequence"/>
</dbReference>
<dbReference type="CDD" id="cd02509">
    <property type="entry name" value="GDP-M1P_Guanylyltransferase"/>
    <property type="match status" value="1"/>
</dbReference>
<evidence type="ECO:0000256" key="5">
    <source>
        <dbReference type="ARBA" id="ARBA00022741"/>
    </source>
</evidence>
<evidence type="ECO:0000259" key="8">
    <source>
        <dbReference type="Pfam" id="PF00483"/>
    </source>
</evidence>
<evidence type="ECO:0000313" key="10">
    <source>
        <dbReference type="EMBL" id="RXF72176.1"/>
    </source>
</evidence>
<dbReference type="GO" id="GO:0009298">
    <property type="term" value="P:GDP-mannose biosynthetic process"/>
    <property type="evidence" value="ECO:0007669"/>
    <property type="project" value="TreeGrafter"/>
</dbReference>
<comment type="caution">
    <text evidence="10">The sequence shown here is derived from an EMBL/GenBank/DDBJ whole genome shotgun (WGS) entry which is preliminary data.</text>
</comment>
<comment type="similarity">
    <text evidence="1">Belongs to the mannose-6-phosphate isomerase type 2 family.</text>
</comment>
<dbReference type="FunFam" id="3.90.550.10:FF:000046">
    <property type="entry name" value="Mannose-1-phosphate guanylyltransferase (GDP)"/>
    <property type="match status" value="1"/>
</dbReference>
<evidence type="ECO:0000256" key="3">
    <source>
        <dbReference type="ARBA" id="ARBA00022679"/>
    </source>
</evidence>
<keyword evidence="4 10" id="KW-0548">Nucleotidyltransferase</keyword>
<feature type="domain" description="Nucleotidyl transferase" evidence="8">
    <location>
        <begin position="6"/>
        <end position="285"/>
    </location>
</feature>
<evidence type="ECO:0000256" key="7">
    <source>
        <dbReference type="ARBA" id="ARBA00047343"/>
    </source>
</evidence>
<gene>
    <name evidence="10" type="ORF">EKH83_00145</name>
</gene>
<evidence type="ECO:0000259" key="9">
    <source>
        <dbReference type="Pfam" id="PF22640"/>
    </source>
</evidence>
<proteinExistence type="inferred from homology"/>
<dbReference type="InterPro" id="IPR005835">
    <property type="entry name" value="NTP_transferase_dom"/>
</dbReference>
<sequence length="360" mass="40511">MKNFYAVIMAGGIGSRFWPISRTAHPKQFIDILGTGKTLIQQTYERFLKIVPAGNIYIVTNDNYKSLVAEQLPQLAADQILGEPVMRNTAPCIAYACHKIAMLNPEASIVVSPADHLILDTEEFVKDINFSLDAASRNNCLITLGIKPSRPDTGYGYIQFTQHTLEGNLYKVKTFTEKPNAELANTFVHSGEFLWNAGIFVWSVSSILNAFDQHLHEMNEIFKEGDKNFNTPAEQPFIQNAYYQCTNISIDYGIMEKASNVYVLPTDFGWSDLGTWASVYELSEKDYLGNAVQHSKKVMMYDSSNCIVNVPPDKLVVLQGLDDYIVVEANNTLMICHKSQEQRVKEIVSEVKSKFGTEYI</sequence>
<evidence type="ECO:0000256" key="1">
    <source>
        <dbReference type="ARBA" id="ARBA00006115"/>
    </source>
</evidence>
<reference evidence="10 11" key="1">
    <citation type="submission" date="2018-12" db="EMBL/GenBank/DDBJ databases">
        <title>The Draft Genome Sequence of the Soil Bacterium Pedobacter tournemirensis R1.</title>
        <authorList>
            <person name="He J."/>
        </authorList>
    </citation>
    <scope>NUCLEOTIDE SEQUENCE [LARGE SCALE GENOMIC DNA]</scope>
    <source>
        <strain evidence="10 11">R1</strain>
    </source>
</reference>
<dbReference type="SUPFAM" id="SSF53448">
    <property type="entry name" value="Nucleotide-diphospho-sugar transferases"/>
    <property type="match status" value="1"/>
</dbReference>
<evidence type="ECO:0000256" key="2">
    <source>
        <dbReference type="ARBA" id="ARBA00012387"/>
    </source>
</evidence>
<feature type="domain" description="MannoseP isomerase/GMP-like beta-helix" evidence="9">
    <location>
        <begin position="298"/>
        <end position="350"/>
    </location>
</feature>
<keyword evidence="6" id="KW-0342">GTP-binding</keyword>
<accession>A0A4Q0MGT9</accession>
<organism evidence="10 11">
    <name type="scientific">Arcticibacter tournemirensis</name>
    <dbReference type="NCBI Taxonomy" id="699437"/>
    <lineage>
        <taxon>Bacteria</taxon>
        <taxon>Pseudomonadati</taxon>
        <taxon>Bacteroidota</taxon>
        <taxon>Sphingobacteriia</taxon>
        <taxon>Sphingobacteriales</taxon>
        <taxon>Sphingobacteriaceae</taxon>
        <taxon>Arcticibacter</taxon>
    </lineage>
</organism>
<dbReference type="InterPro" id="IPR051161">
    <property type="entry name" value="Mannose-6P_isomerase_type2"/>
</dbReference>
<dbReference type="AlphaFoldDB" id="A0A4Q0MGT9"/>
<dbReference type="Gene3D" id="3.90.550.10">
    <property type="entry name" value="Spore Coat Polysaccharide Biosynthesis Protein SpsA, Chain A"/>
    <property type="match status" value="1"/>
</dbReference>
<dbReference type="EMBL" id="RXOC01000001">
    <property type="protein sequence ID" value="RXF72176.1"/>
    <property type="molecule type" value="Genomic_DNA"/>
</dbReference>